<evidence type="ECO:0000256" key="1">
    <source>
        <dbReference type="ARBA" id="ARBA00004567"/>
    </source>
</evidence>
<dbReference type="GO" id="GO:0015031">
    <property type="term" value="P:protein transport"/>
    <property type="evidence" value="ECO:0007669"/>
    <property type="project" value="UniProtKB-KW"/>
</dbReference>
<dbReference type="Proteomes" id="UP001642260">
    <property type="component" value="Unassembled WGS sequence"/>
</dbReference>
<evidence type="ECO:0000256" key="4">
    <source>
        <dbReference type="ARBA" id="ARBA00022816"/>
    </source>
</evidence>
<comment type="caution">
    <text evidence="9">The sequence shown here is derived from an EMBL/GenBank/DDBJ whole genome shotgun (WGS) entry which is preliminary data.</text>
</comment>
<dbReference type="EMBL" id="CAKOAT010170710">
    <property type="protein sequence ID" value="CAH8351482.1"/>
    <property type="molecule type" value="Genomic_DNA"/>
</dbReference>
<dbReference type="InterPro" id="IPR011502">
    <property type="entry name" value="Nucleoporin_Nup85"/>
</dbReference>
<keyword evidence="6" id="KW-0811">Translocation</keyword>
<protein>
    <submittedName>
        <fullName evidence="9">Uncharacterized protein</fullName>
    </submittedName>
</protein>
<comment type="subcellular location">
    <subcellularLocation>
        <location evidence="1">Nucleus</location>
        <location evidence="1">Nuclear pore complex</location>
    </subcellularLocation>
</comment>
<keyword evidence="10" id="KW-1185">Reference proteome</keyword>
<gene>
    <name evidence="9" type="ORF">ERUC_LOCUS18274</name>
</gene>
<proteinExistence type="inferred from homology"/>
<dbReference type="GO" id="GO:0051028">
    <property type="term" value="P:mRNA transport"/>
    <property type="evidence" value="ECO:0007669"/>
    <property type="project" value="UniProtKB-KW"/>
</dbReference>
<sequence>MYPLRFRLESQVHMLSISWGSGNNLFVTVLRNPEQSDDDREAGCEVVTLRLSCEIGNAQWRRIGYGSMSLFALLQGRGNSISSLFKMDMSPSRYQTEWWEDVMEYSKEITPLLSNSVSSPAPLIEDPILVIKLPSFDSWLA</sequence>
<evidence type="ECO:0000256" key="6">
    <source>
        <dbReference type="ARBA" id="ARBA00023010"/>
    </source>
</evidence>
<keyword evidence="5" id="KW-0653">Protein transport</keyword>
<evidence type="ECO:0000313" key="9">
    <source>
        <dbReference type="EMBL" id="CAH8351482.1"/>
    </source>
</evidence>
<comment type="similarity">
    <text evidence="2">Belongs to the nucleoporin Nup85 family.</text>
</comment>
<dbReference type="GO" id="GO:0005643">
    <property type="term" value="C:nuclear pore"/>
    <property type="evidence" value="ECO:0007669"/>
    <property type="project" value="UniProtKB-SubCell"/>
</dbReference>
<keyword evidence="3" id="KW-0813">Transport</keyword>
<dbReference type="PANTHER" id="PTHR13373:SF21">
    <property type="entry name" value="NUCLEAR PORE COMPLEX PROTEIN NUP85"/>
    <property type="match status" value="1"/>
</dbReference>
<dbReference type="PANTHER" id="PTHR13373">
    <property type="entry name" value="FROUNT PROTEIN-RELATED"/>
    <property type="match status" value="1"/>
</dbReference>
<keyword evidence="7" id="KW-0906">Nuclear pore complex</keyword>
<name>A0ABC8K1X8_ERUVS</name>
<dbReference type="AlphaFoldDB" id="A0ABC8K1X8"/>
<organism evidence="9 10">
    <name type="scientific">Eruca vesicaria subsp. sativa</name>
    <name type="common">Garden rocket</name>
    <name type="synonym">Eruca sativa</name>
    <dbReference type="NCBI Taxonomy" id="29727"/>
    <lineage>
        <taxon>Eukaryota</taxon>
        <taxon>Viridiplantae</taxon>
        <taxon>Streptophyta</taxon>
        <taxon>Embryophyta</taxon>
        <taxon>Tracheophyta</taxon>
        <taxon>Spermatophyta</taxon>
        <taxon>Magnoliopsida</taxon>
        <taxon>eudicotyledons</taxon>
        <taxon>Gunneridae</taxon>
        <taxon>Pentapetalae</taxon>
        <taxon>rosids</taxon>
        <taxon>malvids</taxon>
        <taxon>Brassicales</taxon>
        <taxon>Brassicaceae</taxon>
        <taxon>Brassiceae</taxon>
        <taxon>Eruca</taxon>
    </lineage>
</organism>
<evidence type="ECO:0000256" key="5">
    <source>
        <dbReference type="ARBA" id="ARBA00022927"/>
    </source>
</evidence>
<evidence type="ECO:0000256" key="3">
    <source>
        <dbReference type="ARBA" id="ARBA00022448"/>
    </source>
</evidence>
<evidence type="ECO:0000256" key="2">
    <source>
        <dbReference type="ARBA" id="ARBA00005573"/>
    </source>
</evidence>
<keyword evidence="8" id="KW-0539">Nucleus</keyword>
<evidence type="ECO:0000313" key="10">
    <source>
        <dbReference type="Proteomes" id="UP001642260"/>
    </source>
</evidence>
<keyword evidence="4" id="KW-0509">mRNA transport</keyword>
<accession>A0ABC8K1X8</accession>
<evidence type="ECO:0000256" key="7">
    <source>
        <dbReference type="ARBA" id="ARBA00023132"/>
    </source>
</evidence>
<evidence type="ECO:0000256" key="8">
    <source>
        <dbReference type="ARBA" id="ARBA00023242"/>
    </source>
</evidence>
<reference evidence="9 10" key="1">
    <citation type="submission" date="2022-03" db="EMBL/GenBank/DDBJ databases">
        <authorList>
            <person name="Macdonald S."/>
            <person name="Ahmed S."/>
            <person name="Newling K."/>
        </authorList>
    </citation>
    <scope>NUCLEOTIDE SEQUENCE [LARGE SCALE GENOMIC DNA]</scope>
</reference>